<gene>
    <name evidence="7" type="ORF">FHR36_000857</name>
</gene>
<dbReference type="PANTHER" id="PTHR43390">
    <property type="entry name" value="SIGNAL PEPTIDASE I"/>
    <property type="match status" value="1"/>
</dbReference>
<dbReference type="GO" id="GO:0009003">
    <property type="term" value="F:signal peptidase activity"/>
    <property type="evidence" value="ECO:0007669"/>
    <property type="project" value="UniProtKB-EC"/>
</dbReference>
<evidence type="ECO:0000256" key="3">
    <source>
        <dbReference type="ARBA" id="ARBA00022670"/>
    </source>
</evidence>
<keyword evidence="4 5" id="KW-0378">Hydrolase</keyword>
<keyword evidence="5" id="KW-1133">Transmembrane helix</keyword>
<comment type="subcellular location">
    <subcellularLocation>
        <location evidence="1">Cell membrane</location>
        <topology evidence="1">Single-pass type II membrane protein</topology>
    </subcellularLocation>
    <subcellularLocation>
        <location evidence="5">Membrane</location>
        <topology evidence="5">Single-pass type II membrane protein</topology>
    </subcellularLocation>
</comment>
<dbReference type="InterPro" id="IPR036286">
    <property type="entry name" value="LexA/Signal_pep-like_sf"/>
</dbReference>
<dbReference type="SUPFAM" id="SSF51306">
    <property type="entry name" value="LexA/Signal peptidase"/>
    <property type="match status" value="1"/>
</dbReference>
<comment type="similarity">
    <text evidence="2 5">Belongs to the peptidase S26 family.</text>
</comment>
<dbReference type="EMBL" id="JAMZDX010000001">
    <property type="protein sequence ID" value="MCP2307765.1"/>
    <property type="molecule type" value="Genomic_DNA"/>
</dbReference>
<sequence>MSKVAERAPSPQVTGRPRRSVASVAQGVVIAIGFVMLVGGFGVIAADYRPYKIPSASMTPTLGIGDTVLARKAGGDAVGRGDIVVFHDDAWGNSQLVKRVVGVGGDTVTGDDRGRLTVNGKPVDEPYLDKNPVLATAFTVTVPESRLFVLGDDRGNSLDSRSHLDVASGSVPASGVVARVEARIVPLSRAAAQPRTVAFDGLGGPLAHRPGPLVPAAWATVIGATLIVLASAMGGVVSLGRRIGKRRG</sequence>
<evidence type="ECO:0000256" key="1">
    <source>
        <dbReference type="ARBA" id="ARBA00004401"/>
    </source>
</evidence>
<dbReference type="Proteomes" id="UP001206483">
    <property type="component" value="Unassembled WGS sequence"/>
</dbReference>
<feature type="transmembrane region" description="Helical" evidence="5">
    <location>
        <begin position="21"/>
        <end position="45"/>
    </location>
</feature>
<name>A0ABT1IRL2_9ACTN</name>
<protein>
    <recommendedName>
        <fullName evidence="5">Signal peptidase I</fullName>
        <ecNumber evidence="5">3.4.21.89</ecNumber>
    </recommendedName>
</protein>
<dbReference type="InterPro" id="IPR019756">
    <property type="entry name" value="Pept_S26A_signal_pept_1_Ser-AS"/>
</dbReference>
<keyword evidence="3 5" id="KW-0645">Protease</keyword>
<keyword evidence="5" id="KW-0812">Transmembrane</keyword>
<feature type="transmembrane region" description="Helical" evidence="5">
    <location>
        <begin position="216"/>
        <end position="239"/>
    </location>
</feature>
<evidence type="ECO:0000256" key="4">
    <source>
        <dbReference type="ARBA" id="ARBA00022801"/>
    </source>
</evidence>
<organism evidence="7 8">
    <name type="scientific">Kitasatospora paracochleata</name>
    <dbReference type="NCBI Taxonomy" id="58354"/>
    <lineage>
        <taxon>Bacteria</taxon>
        <taxon>Bacillati</taxon>
        <taxon>Actinomycetota</taxon>
        <taxon>Actinomycetes</taxon>
        <taxon>Kitasatosporales</taxon>
        <taxon>Streptomycetaceae</taxon>
        <taxon>Kitasatospora</taxon>
    </lineage>
</organism>
<dbReference type="PRINTS" id="PR00727">
    <property type="entry name" value="LEADERPTASE"/>
</dbReference>
<comment type="caution">
    <text evidence="7">The sequence shown here is derived from an EMBL/GenBank/DDBJ whole genome shotgun (WGS) entry which is preliminary data.</text>
</comment>
<keyword evidence="5" id="KW-0472">Membrane</keyword>
<comment type="catalytic activity">
    <reaction evidence="5">
        <text>Cleavage of hydrophobic, N-terminal signal or leader sequences from secreted and periplasmic proteins.</text>
        <dbReference type="EC" id="3.4.21.89"/>
    </reaction>
</comment>
<dbReference type="InterPro" id="IPR000223">
    <property type="entry name" value="Pept_S26A_signal_pept_1"/>
</dbReference>
<dbReference type="Pfam" id="PF10502">
    <property type="entry name" value="Peptidase_S26"/>
    <property type="match status" value="1"/>
</dbReference>
<accession>A0ABT1IRL2</accession>
<evidence type="ECO:0000313" key="7">
    <source>
        <dbReference type="EMBL" id="MCP2307765.1"/>
    </source>
</evidence>
<dbReference type="CDD" id="cd06530">
    <property type="entry name" value="S26_SPase_I"/>
    <property type="match status" value="1"/>
</dbReference>
<dbReference type="NCBIfam" id="TIGR02227">
    <property type="entry name" value="sigpep_I_bact"/>
    <property type="match status" value="1"/>
</dbReference>
<dbReference type="PROSITE" id="PS00501">
    <property type="entry name" value="SPASE_I_1"/>
    <property type="match status" value="1"/>
</dbReference>
<proteinExistence type="inferred from homology"/>
<keyword evidence="8" id="KW-1185">Reference proteome</keyword>
<evidence type="ECO:0000256" key="2">
    <source>
        <dbReference type="ARBA" id="ARBA00009370"/>
    </source>
</evidence>
<dbReference type="RefSeq" id="WP_253793880.1">
    <property type="nucleotide sequence ID" value="NZ_BAAAUB010000058.1"/>
</dbReference>
<dbReference type="Gene3D" id="2.10.109.10">
    <property type="entry name" value="Umud Fragment, subunit A"/>
    <property type="match status" value="1"/>
</dbReference>
<comment type="caution">
    <text evidence="5">Lacks conserved residue(s) required for the propagation of feature annotation.</text>
</comment>
<reference evidence="7 8" key="1">
    <citation type="submission" date="2022-06" db="EMBL/GenBank/DDBJ databases">
        <title>Sequencing the genomes of 1000 actinobacteria strains.</title>
        <authorList>
            <person name="Klenk H.-P."/>
        </authorList>
    </citation>
    <scope>NUCLEOTIDE SEQUENCE [LARGE SCALE GENOMIC DNA]</scope>
    <source>
        <strain evidence="7 8">DSM 41656</strain>
    </source>
</reference>
<evidence type="ECO:0000313" key="8">
    <source>
        <dbReference type="Proteomes" id="UP001206483"/>
    </source>
</evidence>
<evidence type="ECO:0000259" key="6">
    <source>
        <dbReference type="Pfam" id="PF10502"/>
    </source>
</evidence>
<dbReference type="InterPro" id="IPR019533">
    <property type="entry name" value="Peptidase_S26"/>
</dbReference>
<dbReference type="EC" id="3.4.21.89" evidence="5"/>
<feature type="domain" description="Peptidase S26" evidence="6">
    <location>
        <begin position="30"/>
        <end position="184"/>
    </location>
</feature>
<dbReference type="PANTHER" id="PTHR43390:SF1">
    <property type="entry name" value="CHLOROPLAST PROCESSING PEPTIDASE"/>
    <property type="match status" value="1"/>
</dbReference>
<evidence type="ECO:0000256" key="5">
    <source>
        <dbReference type="RuleBase" id="RU362042"/>
    </source>
</evidence>